<keyword evidence="1" id="KW-0720">Serine protease</keyword>
<dbReference type="Gene3D" id="3.40.570.10">
    <property type="entry name" value="Extracellular Endonuclease, subunit A"/>
    <property type="match status" value="1"/>
</dbReference>
<protein>
    <submittedName>
        <fullName evidence="6">Endonuclease G</fullName>
    </submittedName>
</protein>
<proteinExistence type="predicted"/>
<dbReference type="GO" id="GO:0046872">
    <property type="term" value="F:metal ion binding"/>
    <property type="evidence" value="ECO:0007669"/>
    <property type="project" value="UniProtKB-KW"/>
</dbReference>
<dbReference type="PANTHER" id="PTHR13966">
    <property type="entry name" value="ENDONUCLEASE RELATED"/>
    <property type="match status" value="1"/>
</dbReference>
<dbReference type="InterPro" id="IPR044925">
    <property type="entry name" value="His-Me_finger_sf"/>
</dbReference>
<evidence type="ECO:0000256" key="1">
    <source>
        <dbReference type="ARBA" id="ARBA00022825"/>
    </source>
</evidence>
<dbReference type="SUPFAM" id="SSF50494">
    <property type="entry name" value="Trypsin-like serine proteases"/>
    <property type="match status" value="1"/>
</dbReference>
<dbReference type="CDD" id="cd00091">
    <property type="entry name" value="NUC"/>
    <property type="match status" value="1"/>
</dbReference>
<dbReference type="PANTHER" id="PTHR13966:SF5">
    <property type="entry name" value="ENDONUCLEASE G, MITOCHONDRIAL"/>
    <property type="match status" value="1"/>
</dbReference>
<dbReference type="SMART" id="SM00892">
    <property type="entry name" value="Endonuclease_NS"/>
    <property type="match status" value="1"/>
</dbReference>
<dbReference type="AlphaFoldDB" id="A0A3D9IR47"/>
<reference evidence="6 7" key="1">
    <citation type="submission" date="2018-07" db="EMBL/GenBank/DDBJ databases">
        <title>Genomic Encyclopedia of Type Strains, Phase III (KMG-III): the genomes of soil and plant-associated and newly described type strains.</title>
        <authorList>
            <person name="Whitman W."/>
        </authorList>
    </citation>
    <scope>NUCLEOTIDE SEQUENCE [LARGE SCALE GENOMIC DNA]</scope>
    <source>
        <strain evidence="6 7">CECT 8236</strain>
    </source>
</reference>
<feature type="domain" description="DNA/RNA non-specific endonuclease/pyrophosphatase/phosphodiesterase" evidence="5">
    <location>
        <begin position="379"/>
        <end position="583"/>
    </location>
</feature>
<dbReference type="GO" id="GO:0004519">
    <property type="term" value="F:endonuclease activity"/>
    <property type="evidence" value="ECO:0007669"/>
    <property type="project" value="UniProtKB-KW"/>
</dbReference>
<feature type="domain" description="ENPP1-3/EXOG-like endonuclease/phosphodiesterase" evidence="4">
    <location>
        <begin position="380"/>
        <end position="583"/>
    </location>
</feature>
<accession>A0A3D9IR47</accession>
<keyword evidence="7" id="KW-1185">Reference proteome</keyword>
<comment type="caution">
    <text evidence="6">The sequence shown here is derived from an EMBL/GenBank/DDBJ whole genome shotgun (WGS) entry which is preliminary data.</text>
</comment>
<keyword evidence="1" id="KW-0645">Protease</keyword>
<organism evidence="6 7">
    <name type="scientific">Cohnella lupini</name>
    <dbReference type="NCBI Taxonomy" id="1294267"/>
    <lineage>
        <taxon>Bacteria</taxon>
        <taxon>Bacillati</taxon>
        <taxon>Bacillota</taxon>
        <taxon>Bacilli</taxon>
        <taxon>Bacillales</taxon>
        <taxon>Paenibacillaceae</taxon>
        <taxon>Cohnella</taxon>
    </lineage>
</organism>
<evidence type="ECO:0000313" key="6">
    <source>
        <dbReference type="EMBL" id="RED63989.1"/>
    </source>
</evidence>
<feature type="active site" description="Proton acceptor" evidence="2">
    <location>
        <position position="442"/>
    </location>
</feature>
<dbReference type="InterPro" id="IPR044929">
    <property type="entry name" value="DNA/RNA_non-sp_Endonuclease_sf"/>
</dbReference>
<evidence type="ECO:0000256" key="3">
    <source>
        <dbReference type="PIRSR" id="PIRSR640255-2"/>
    </source>
</evidence>
<dbReference type="Proteomes" id="UP000256869">
    <property type="component" value="Unassembled WGS sequence"/>
</dbReference>
<feature type="binding site" evidence="3">
    <location>
        <position position="476"/>
    </location>
    <ligand>
        <name>Mg(2+)</name>
        <dbReference type="ChEBI" id="CHEBI:18420"/>
        <note>catalytic</note>
    </ligand>
</feature>
<dbReference type="SUPFAM" id="SSF54060">
    <property type="entry name" value="His-Me finger endonucleases"/>
    <property type="match status" value="1"/>
</dbReference>
<evidence type="ECO:0000256" key="2">
    <source>
        <dbReference type="PIRSR" id="PIRSR640255-1"/>
    </source>
</evidence>
<name>A0A3D9IR47_9BACL</name>
<keyword evidence="3" id="KW-0479">Metal-binding</keyword>
<dbReference type="InterPro" id="IPR009003">
    <property type="entry name" value="Peptidase_S1_PA"/>
</dbReference>
<dbReference type="GO" id="GO:0008236">
    <property type="term" value="F:serine-type peptidase activity"/>
    <property type="evidence" value="ECO:0007669"/>
    <property type="project" value="UniProtKB-KW"/>
</dbReference>
<dbReference type="EMBL" id="QRDY01000003">
    <property type="protein sequence ID" value="RED63989.1"/>
    <property type="molecule type" value="Genomic_DNA"/>
</dbReference>
<dbReference type="Pfam" id="PF13365">
    <property type="entry name" value="Trypsin_2"/>
    <property type="match status" value="1"/>
</dbReference>
<evidence type="ECO:0000259" key="4">
    <source>
        <dbReference type="SMART" id="SM00477"/>
    </source>
</evidence>
<dbReference type="InterPro" id="IPR040255">
    <property type="entry name" value="Non-specific_endonuclease"/>
</dbReference>
<evidence type="ECO:0000259" key="5">
    <source>
        <dbReference type="SMART" id="SM00892"/>
    </source>
</evidence>
<sequence length="600" mass="67558">MSKLPLNQLPQINGDLVAIQQRQALQRYMERTGERKTIALELESKSPLEVDTSVRASFRKSIINPLDGMAIERIIGNNDLFPISYLEAGLKASKAVCRIEVRDRLGRVLGHGTGFLVSPDLLLTNNHVLENEDAAIYSLGQFNFELDLDLRERRTVNFRFEPARFFMTDARLDFTLVALESLSSDNIPLSEFGFLPILSPSGKALIGEYVSIIQHPGGAPKAVTIRENKITDVVDEFIQYSADTMEGSSGSPVFNDEWLVVALHHAGIPDPKDSGKYISNEGIRISSIVEYVRNRQSGFSDDYKMLIDAMVKQWRNGLASEPFETESLSAEELSIDSYAGLTGYDPAFLGEEHTVPHPTYPSSVEEDLAPISGGGTILHYTHFSIAMSKSRKLAYYTVVNIDGNQLVDVSRANDKWYFDPRIERRYQCGPELYGGNSLDRGHLVRRRDPVWGEQAEVANRDTFHFTNCSPQHAFLNQKTWLELENYILDHAENEKLKVTVFTGPVFRPDDIIYRGVQIPSEFWKVVAMVKVDGTMSATAYLRTQKNLIENLEFAYGAYKTYQVPITLIEQLTSLSFGELRTHDPIGPSIQVVETIREMIV</sequence>
<gene>
    <name evidence="6" type="ORF">DFP95_103230</name>
</gene>
<keyword evidence="6" id="KW-0255">Endonuclease</keyword>
<keyword evidence="6" id="KW-0540">Nuclease</keyword>
<dbReference type="RefSeq" id="WP_342768200.1">
    <property type="nucleotide sequence ID" value="NZ_QRDY01000003.1"/>
</dbReference>
<dbReference type="Gene3D" id="2.40.10.10">
    <property type="entry name" value="Trypsin-like serine proteases"/>
    <property type="match status" value="2"/>
</dbReference>
<evidence type="ECO:0000313" key="7">
    <source>
        <dbReference type="Proteomes" id="UP000256869"/>
    </source>
</evidence>
<dbReference type="InterPro" id="IPR020821">
    <property type="entry name" value="ENPP1-3/EXOG-like_nuc-like"/>
</dbReference>
<dbReference type="InterPro" id="IPR001604">
    <property type="entry name" value="Endo_G_ENPP1-like_dom"/>
</dbReference>
<dbReference type="GO" id="GO:0003676">
    <property type="term" value="F:nucleic acid binding"/>
    <property type="evidence" value="ECO:0007669"/>
    <property type="project" value="InterPro"/>
</dbReference>
<dbReference type="SMART" id="SM00477">
    <property type="entry name" value="NUC"/>
    <property type="match status" value="1"/>
</dbReference>
<dbReference type="InterPro" id="IPR043504">
    <property type="entry name" value="Peptidase_S1_PA_chymotrypsin"/>
</dbReference>
<keyword evidence="6" id="KW-0378">Hydrolase</keyword>
<dbReference type="Pfam" id="PF01223">
    <property type="entry name" value="Endonuclease_NS"/>
    <property type="match status" value="1"/>
</dbReference>